<feature type="region of interest" description="Disordered" evidence="2">
    <location>
        <begin position="24"/>
        <end position="49"/>
    </location>
</feature>
<keyword evidence="1" id="KW-0677">Repeat</keyword>
<dbReference type="EMBL" id="KZ288460">
    <property type="protein sequence ID" value="PBC25490.1"/>
    <property type="molecule type" value="Genomic_DNA"/>
</dbReference>
<dbReference type="GO" id="GO:0005886">
    <property type="term" value="C:plasma membrane"/>
    <property type="evidence" value="ECO:0007669"/>
    <property type="project" value="TreeGrafter"/>
</dbReference>
<proteinExistence type="predicted"/>
<evidence type="ECO:0000256" key="1">
    <source>
        <dbReference type="ARBA" id="ARBA00022737"/>
    </source>
</evidence>
<feature type="domain" description="C2" evidence="3">
    <location>
        <begin position="276"/>
        <end position="411"/>
    </location>
</feature>
<dbReference type="GO" id="GO:0070382">
    <property type="term" value="C:exocytic vesicle"/>
    <property type="evidence" value="ECO:0007669"/>
    <property type="project" value="TreeGrafter"/>
</dbReference>
<accession>A0A2A3E1B5</accession>
<evidence type="ECO:0000256" key="2">
    <source>
        <dbReference type="SAM" id="MobiDB-lite"/>
    </source>
</evidence>
<dbReference type="GO" id="GO:0000149">
    <property type="term" value="F:SNARE binding"/>
    <property type="evidence" value="ECO:0007669"/>
    <property type="project" value="TreeGrafter"/>
</dbReference>
<reference evidence="4 5" key="1">
    <citation type="submission" date="2014-07" db="EMBL/GenBank/DDBJ databases">
        <title>Genomic and transcriptomic analysis on Apis cerana provide comprehensive insights into honey bee biology.</title>
        <authorList>
            <person name="Diao Q."/>
            <person name="Sun L."/>
            <person name="Zheng H."/>
            <person name="Zheng H."/>
            <person name="Xu S."/>
            <person name="Wang S."/>
            <person name="Zeng Z."/>
            <person name="Hu F."/>
            <person name="Su S."/>
            <person name="Wu J."/>
        </authorList>
    </citation>
    <scope>NUCLEOTIDE SEQUENCE [LARGE SCALE GENOMIC DNA]</scope>
    <source>
        <tissue evidence="4">Pupae without intestine</tissue>
    </source>
</reference>
<dbReference type="InterPro" id="IPR037732">
    <property type="entry name" value="C2A_Synaptotagmin-7"/>
</dbReference>
<dbReference type="Pfam" id="PF00168">
    <property type="entry name" value="C2"/>
    <property type="match status" value="2"/>
</dbReference>
<organism evidence="4 5">
    <name type="scientific">Apis cerana cerana</name>
    <name type="common">Oriental honeybee</name>
    <dbReference type="NCBI Taxonomy" id="94128"/>
    <lineage>
        <taxon>Eukaryota</taxon>
        <taxon>Metazoa</taxon>
        <taxon>Ecdysozoa</taxon>
        <taxon>Arthropoda</taxon>
        <taxon>Hexapoda</taxon>
        <taxon>Insecta</taxon>
        <taxon>Pterygota</taxon>
        <taxon>Neoptera</taxon>
        <taxon>Endopterygota</taxon>
        <taxon>Hymenoptera</taxon>
        <taxon>Apocrita</taxon>
        <taxon>Aculeata</taxon>
        <taxon>Apoidea</taxon>
        <taxon>Anthophila</taxon>
        <taxon>Apidae</taxon>
        <taxon>Apis</taxon>
    </lineage>
</organism>
<dbReference type="PRINTS" id="PR00399">
    <property type="entry name" value="SYNAPTOTAGMN"/>
</dbReference>
<dbReference type="InterPro" id="IPR037741">
    <property type="entry name" value="C2B_Synaptotagmin-7"/>
</dbReference>
<dbReference type="CDD" id="cd08386">
    <property type="entry name" value="C2A_Synaptotagmin-7"/>
    <property type="match status" value="1"/>
</dbReference>
<dbReference type="InterPro" id="IPR001565">
    <property type="entry name" value="Synaptotagmin"/>
</dbReference>
<dbReference type="GO" id="GO:0048791">
    <property type="term" value="P:calcium ion-regulated exocytosis of neurotransmitter"/>
    <property type="evidence" value="ECO:0007669"/>
    <property type="project" value="TreeGrafter"/>
</dbReference>
<dbReference type="GO" id="GO:0006906">
    <property type="term" value="P:vesicle fusion"/>
    <property type="evidence" value="ECO:0007669"/>
    <property type="project" value="TreeGrafter"/>
</dbReference>
<dbReference type="AlphaFoldDB" id="A0A2A3E1B5"/>
<dbReference type="CDD" id="cd08405">
    <property type="entry name" value="C2B_Synaptotagmin-7"/>
    <property type="match status" value="1"/>
</dbReference>
<gene>
    <name evidence="4" type="ORF">APICC_04715</name>
</gene>
<dbReference type="FunFam" id="2.60.40.150:FF:000140">
    <property type="entry name" value="synaptotagmin-7 isoform X1"/>
    <property type="match status" value="1"/>
</dbReference>
<dbReference type="Proteomes" id="UP000242457">
    <property type="component" value="Unassembled WGS sequence"/>
</dbReference>
<evidence type="ECO:0000313" key="5">
    <source>
        <dbReference type="Proteomes" id="UP000242457"/>
    </source>
</evidence>
<dbReference type="SMART" id="SM00239">
    <property type="entry name" value="C2"/>
    <property type="match status" value="2"/>
</dbReference>
<dbReference type="OrthoDB" id="67700at2759"/>
<dbReference type="InterPro" id="IPR035892">
    <property type="entry name" value="C2_domain_sf"/>
</dbReference>
<dbReference type="GO" id="GO:0030276">
    <property type="term" value="F:clathrin binding"/>
    <property type="evidence" value="ECO:0007669"/>
    <property type="project" value="TreeGrafter"/>
</dbReference>
<dbReference type="PRINTS" id="PR00360">
    <property type="entry name" value="C2DOMAIN"/>
</dbReference>
<dbReference type="PROSITE" id="PS50004">
    <property type="entry name" value="C2"/>
    <property type="match status" value="2"/>
</dbReference>
<dbReference type="Gene3D" id="2.60.40.150">
    <property type="entry name" value="C2 domain"/>
    <property type="match status" value="2"/>
</dbReference>
<dbReference type="STRING" id="94128.A0A2A3E1B5"/>
<evidence type="ECO:0000259" key="3">
    <source>
        <dbReference type="PROSITE" id="PS50004"/>
    </source>
</evidence>
<name>A0A2A3E1B5_APICC</name>
<dbReference type="GO" id="GO:0005509">
    <property type="term" value="F:calcium ion binding"/>
    <property type="evidence" value="ECO:0007669"/>
    <property type="project" value="TreeGrafter"/>
</dbReference>
<dbReference type="GO" id="GO:0001786">
    <property type="term" value="F:phosphatidylserine binding"/>
    <property type="evidence" value="ECO:0007669"/>
    <property type="project" value="TreeGrafter"/>
</dbReference>
<evidence type="ECO:0000313" key="4">
    <source>
        <dbReference type="EMBL" id="PBC25490.1"/>
    </source>
</evidence>
<dbReference type="GO" id="GO:0098793">
    <property type="term" value="C:presynapse"/>
    <property type="evidence" value="ECO:0007669"/>
    <property type="project" value="GOC"/>
</dbReference>
<dbReference type="SUPFAM" id="SSF49562">
    <property type="entry name" value="C2 domain (Calcium/lipid-binding domain, CaLB)"/>
    <property type="match status" value="2"/>
</dbReference>
<dbReference type="PANTHER" id="PTHR10024">
    <property type="entry name" value="SYNAPTOTAGMIN"/>
    <property type="match status" value="1"/>
</dbReference>
<keyword evidence="5" id="KW-1185">Reference proteome</keyword>
<dbReference type="GO" id="GO:0005544">
    <property type="term" value="F:calcium-dependent phospholipid binding"/>
    <property type="evidence" value="ECO:0007669"/>
    <property type="project" value="InterPro"/>
</dbReference>
<protein>
    <submittedName>
        <fullName evidence="4">Synaptotagmin-7</fullName>
    </submittedName>
</protein>
<dbReference type="FunFam" id="2.60.40.150:FF:000159">
    <property type="entry name" value="Synaptotagmin-7"/>
    <property type="match status" value="1"/>
</dbReference>
<dbReference type="GO" id="GO:0030424">
    <property type="term" value="C:axon"/>
    <property type="evidence" value="ECO:0007669"/>
    <property type="project" value="TreeGrafter"/>
</dbReference>
<dbReference type="PANTHER" id="PTHR10024:SF344">
    <property type="entry name" value="SYNAPTOTAGMIN-7"/>
    <property type="match status" value="1"/>
</dbReference>
<sequence>MWAAVTRSLEILVAFFEYYTTRTTGSPANKPASSASGSGTGGTSGTSVGANNLTTSGVATGSSGSGSGATVSGIGTVNAGTSGIGIGTNVGTGNVASGTVESRTSTIGVQNKQLQNVKGEHPSKAFLQNRSMSLVDMYIDNSEPSENVGQIHFSLEYDFQNTTLILRIIQGKDLPAKDLSGTSDPYVRVTLLPDKKHRLETKIKRRTLNPRWNETFYFEGFPIQKLQSRVLHLHVFDYDRFSRDDSIGEMFLPLCQVDFSDKPSFWKALKPPAKDKCGELLCSLCYHPSNSILTLTLLKARNLKAKDINGKSDPYVKVWLQFGDKRIEKRKTPIFKCTLNPVFNEAFSFNVPWEKIRECSLDVMVMDFDNIGRNELIGRIQLAGKNGSGASETKHWQDMITKPRQTIVQWHRLKPE</sequence>
<dbReference type="InterPro" id="IPR000008">
    <property type="entry name" value="C2_dom"/>
</dbReference>
<feature type="domain" description="C2" evidence="3">
    <location>
        <begin position="147"/>
        <end position="267"/>
    </location>
</feature>